<dbReference type="Pfam" id="PF14334">
    <property type="entry name" value="DUF4390"/>
    <property type="match status" value="1"/>
</dbReference>
<feature type="chain" id="PRO_5043431644" evidence="1">
    <location>
        <begin position="27"/>
        <end position="197"/>
    </location>
</feature>
<organism evidence="2 3">
    <name type="scientific">Neisseria subflava</name>
    <dbReference type="NCBI Taxonomy" id="28449"/>
    <lineage>
        <taxon>Bacteria</taxon>
        <taxon>Pseudomonadati</taxon>
        <taxon>Pseudomonadota</taxon>
        <taxon>Betaproteobacteria</taxon>
        <taxon>Neisseriales</taxon>
        <taxon>Neisseriaceae</taxon>
        <taxon>Neisseria</taxon>
    </lineage>
</organism>
<protein>
    <submittedName>
        <fullName evidence="2">DUF4390 domain-containing protein</fullName>
    </submittedName>
</protein>
<keyword evidence="1" id="KW-0732">Signal</keyword>
<evidence type="ECO:0000313" key="3">
    <source>
        <dbReference type="Proteomes" id="UP001236303"/>
    </source>
</evidence>
<feature type="signal peptide" evidence="1">
    <location>
        <begin position="1"/>
        <end position="26"/>
    </location>
</feature>
<evidence type="ECO:0000256" key="1">
    <source>
        <dbReference type="SAM" id="SignalP"/>
    </source>
</evidence>
<reference evidence="2" key="1">
    <citation type="submission" date="2023-05" db="EMBL/GenBank/DDBJ databases">
        <title>Cataloging the Phylogenetic Diversity of Human Bladder Bacteria.</title>
        <authorList>
            <person name="Du J."/>
        </authorList>
    </citation>
    <scope>NUCLEOTIDE SEQUENCE</scope>
    <source>
        <strain evidence="2">UMB1050</strain>
    </source>
</reference>
<dbReference type="AlphaFoldDB" id="A0AAW6YD96"/>
<proteinExistence type="predicted"/>
<dbReference type="EMBL" id="JASOPA010000015">
    <property type="protein sequence ID" value="MDK7243481.1"/>
    <property type="molecule type" value="Genomic_DNA"/>
</dbReference>
<comment type="caution">
    <text evidence="2">The sequence shown here is derived from an EMBL/GenBank/DDBJ whole genome shotgun (WGS) entry which is preliminary data.</text>
</comment>
<accession>A0AAW6YD96</accession>
<dbReference type="RefSeq" id="WP_285071520.1">
    <property type="nucleotide sequence ID" value="NZ_JASOPA010000015.1"/>
</dbReference>
<sequence length="197" mass="21762">MAFITRLLKSSKTLIVPLLLAVSLNAAGEGISATRAEAKLTHAGQLSVSSRFRTDLPDQLKEALKQGVPLHFNLSWQLSAPSMSSYKFKFDQLLNNDSTIQYKLSFHPLTNRYRVTVGTFSTEYDTLETALRAVGAVANWKVLSKGALSDVAAKDTKAEIRLLLTTAKLPKPFQINALTSKNWHLDSGWRSLSVVQE</sequence>
<name>A0AAW6YD96_NEISU</name>
<evidence type="ECO:0000313" key="2">
    <source>
        <dbReference type="EMBL" id="MDK7243481.1"/>
    </source>
</evidence>
<dbReference type="InterPro" id="IPR025500">
    <property type="entry name" value="DUF4390"/>
</dbReference>
<gene>
    <name evidence="2" type="ORF">QP451_10685</name>
</gene>
<dbReference type="Proteomes" id="UP001236303">
    <property type="component" value="Unassembled WGS sequence"/>
</dbReference>